<feature type="transmembrane region" description="Helical" evidence="1">
    <location>
        <begin position="36"/>
        <end position="53"/>
    </location>
</feature>
<evidence type="ECO:0000256" key="1">
    <source>
        <dbReference type="SAM" id="Phobius"/>
    </source>
</evidence>
<feature type="transmembrane region" description="Helical" evidence="1">
    <location>
        <begin position="230"/>
        <end position="255"/>
    </location>
</feature>
<evidence type="ECO:0000313" key="2">
    <source>
        <dbReference type="EMBL" id="AJB41134.1"/>
    </source>
</evidence>
<proteinExistence type="predicted"/>
<dbReference type="EMBL" id="CP007493">
    <property type="protein sequence ID" value="AJB41134.1"/>
    <property type="molecule type" value="Genomic_DNA"/>
</dbReference>
<sequence>MDIFIIASGIAAYLALGSIYWSLGQRQTALKYFEDATVALALIFIVQLIFSITSELASMAGLNINLWNSLEVSNICSTASGIFWDASRKAVDMIFFVETEKAILASTPLTAPLVSVLSGATGWSLSELSLVAIFYMHFSFVAQVFSMVSSYLFALGTTLTPIPRLRKIGMSLVSLYLSTSLAIAFSSQVTAEALSKIRVPQAINPTDWINIAGIIGDAAVELGRSLTLSIFASTLATIGGIGLASIFDTVMISVLRT</sequence>
<name>A0A3G1A757_9CREN</name>
<gene>
    <name evidence="2" type="ORF">TCARB_0056</name>
</gene>
<organism evidence="2 3">
    <name type="scientific">Thermofilum adornatum 1505</name>
    <dbReference type="NCBI Taxonomy" id="697581"/>
    <lineage>
        <taxon>Archaea</taxon>
        <taxon>Thermoproteota</taxon>
        <taxon>Thermoprotei</taxon>
        <taxon>Thermofilales</taxon>
        <taxon>Thermofilaceae</taxon>
        <taxon>Thermofilum</taxon>
    </lineage>
</organism>
<evidence type="ECO:0000313" key="3">
    <source>
        <dbReference type="Proteomes" id="UP000266720"/>
    </source>
</evidence>
<feature type="transmembrane region" description="Helical" evidence="1">
    <location>
        <begin position="132"/>
        <end position="156"/>
    </location>
</feature>
<protein>
    <submittedName>
        <fullName evidence="2">Uncharacterized protein</fullName>
    </submittedName>
</protein>
<feature type="transmembrane region" description="Helical" evidence="1">
    <location>
        <begin position="168"/>
        <end position="186"/>
    </location>
</feature>
<dbReference type="Proteomes" id="UP000266720">
    <property type="component" value="Chromosome"/>
</dbReference>
<reference evidence="3" key="1">
    <citation type="book" date="2010" name="EXTREMOPHILES" publisher="0:0-0">
        <title>Complete genome sequences of ten hyperthermophilic archaea reveal their metabolic capabilities and possible ecological roles.</title>
        <editorList>
            <person name="?"/>
        </editorList>
        <authorList>
            <person name="Ravin N.V."/>
            <person name="Mardanov A.V."/>
            <person name="Bonch-Osmolovskaya E.A."/>
            <person name="Skryabin K.G."/>
        </authorList>
    </citation>
    <scope>NUCLEOTIDE SEQUENCE [LARGE SCALE GENOMIC DNA]</scope>
    <source>
        <strain evidence="3">1505</strain>
    </source>
</reference>
<keyword evidence="1" id="KW-0472">Membrane</keyword>
<dbReference type="RefSeq" id="WP_052886385.1">
    <property type="nucleotide sequence ID" value="NZ_CP007493.1"/>
</dbReference>
<feature type="transmembrane region" description="Helical" evidence="1">
    <location>
        <begin position="6"/>
        <end position="24"/>
    </location>
</feature>
<dbReference type="STRING" id="697581.TCARB_0056"/>
<dbReference type="GeneID" id="25405523"/>
<dbReference type="AlphaFoldDB" id="A0A3G1A757"/>
<keyword evidence="1" id="KW-1133">Transmembrane helix</keyword>
<dbReference type="KEGG" id="tcb:TCARB_0056"/>
<accession>A0A3G1A757</accession>
<keyword evidence="1" id="KW-0812">Transmembrane</keyword>